<dbReference type="GO" id="GO:0008270">
    <property type="term" value="F:zinc ion binding"/>
    <property type="evidence" value="ECO:0007669"/>
    <property type="project" value="UniProtKB-KW"/>
</dbReference>
<dbReference type="PROSITE" id="PS50157">
    <property type="entry name" value="ZINC_FINGER_C2H2_2"/>
    <property type="match status" value="2"/>
</dbReference>
<comment type="caution">
    <text evidence="7">The sequence shown here is derived from an EMBL/GenBank/DDBJ whole genome shotgun (WGS) entry which is preliminary data.</text>
</comment>
<evidence type="ECO:0000313" key="7">
    <source>
        <dbReference type="EMBL" id="OHE99949.1"/>
    </source>
</evidence>
<dbReference type="OrthoDB" id="10018191at2759"/>
<name>A0A1G4BEP1_9PEZI</name>
<proteinExistence type="predicted"/>
<dbReference type="InterPro" id="IPR013087">
    <property type="entry name" value="Znf_C2H2_type"/>
</dbReference>
<dbReference type="PROSITE" id="PS00028">
    <property type="entry name" value="ZINC_FINGER_C2H2_1"/>
    <property type="match status" value="1"/>
</dbReference>
<dbReference type="GeneID" id="34558007"/>
<dbReference type="RefSeq" id="XP_022477094.1">
    <property type="nucleotide sequence ID" value="XM_022616497.1"/>
</dbReference>
<reference evidence="7 8" key="1">
    <citation type="submission" date="2016-09" db="EMBL/GenBank/DDBJ databases">
        <authorList>
            <person name="Capua I."/>
            <person name="De Benedictis P."/>
            <person name="Joannis T."/>
            <person name="Lombin L.H."/>
            <person name="Cattoli G."/>
        </authorList>
    </citation>
    <scope>NUCLEOTIDE SEQUENCE [LARGE SCALE GENOMIC DNA]</scope>
    <source>
        <strain evidence="7 8">IMI 309357</strain>
    </source>
</reference>
<evidence type="ECO:0000256" key="1">
    <source>
        <dbReference type="ARBA" id="ARBA00022723"/>
    </source>
</evidence>
<evidence type="ECO:0000256" key="2">
    <source>
        <dbReference type="ARBA" id="ARBA00022771"/>
    </source>
</evidence>
<feature type="domain" description="C2H2-type" evidence="6">
    <location>
        <begin position="92"/>
        <end position="117"/>
    </location>
</feature>
<dbReference type="Gene3D" id="3.30.160.60">
    <property type="entry name" value="Classic Zinc Finger"/>
    <property type="match status" value="3"/>
</dbReference>
<evidence type="ECO:0000259" key="6">
    <source>
        <dbReference type="PROSITE" id="PS50157"/>
    </source>
</evidence>
<organism evidence="7 8">
    <name type="scientific">Colletotrichum orchidophilum</name>
    <dbReference type="NCBI Taxonomy" id="1209926"/>
    <lineage>
        <taxon>Eukaryota</taxon>
        <taxon>Fungi</taxon>
        <taxon>Dikarya</taxon>
        <taxon>Ascomycota</taxon>
        <taxon>Pezizomycotina</taxon>
        <taxon>Sordariomycetes</taxon>
        <taxon>Hypocreomycetidae</taxon>
        <taxon>Glomerellales</taxon>
        <taxon>Glomerellaceae</taxon>
        <taxon>Colletotrichum</taxon>
    </lineage>
</organism>
<keyword evidence="1" id="KW-0479">Metal-binding</keyword>
<dbReference type="Proteomes" id="UP000176998">
    <property type="component" value="Unassembled WGS sequence"/>
</dbReference>
<keyword evidence="3" id="KW-0862">Zinc</keyword>
<sequence>MELNRYAEEAVQTFPADLLIDSGPSQPQEPRPYVCTDPDCDRSYDQRHELNRHMKKHSRPCACPVQGCAMKFPDKKGLDRHTATHGIGRGEFDCPDCPKKFTRSDNLTRHRQKRCKG</sequence>
<evidence type="ECO:0000313" key="8">
    <source>
        <dbReference type="Proteomes" id="UP000176998"/>
    </source>
</evidence>
<dbReference type="GO" id="GO:0000978">
    <property type="term" value="F:RNA polymerase II cis-regulatory region sequence-specific DNA binding"/>
    <property type="evidence" value="ECO:0007669"/>
    <property type="project" value="TreeGrafter"/>
</dbReference>
<protein>
    <recommendedName>
        <fullName evidence="6">C2H2-type domain-containing protein</fullName>
    </recommendedName>
</protein>
<dbReference type="Pfam" id="PF00096">
    <property type="entry name" value="zf-C2H2"/>
    <property type="match status" value="2"/>
</dbReference>
<feature type="region of interest" description="Disordered" evidence="5">
    <location>
        <begin position="16"/>
        <end position="36"/>
    </location>
</feature>
<dbReference type="STRING" id="1209926.A0A1G4BEP1"/>
<dbReference type="SMART" id="SM00355">
    <property type="entry name" value="ZnF_C2H2"/>
    <property type="match status" value="3"/>
</dbReference>
<gene>
    <name evidence="7" type="ORF">CORC01_04850</name>
</gene>
<evidence type="ECO:0000256" key="3">
    <source>
        <dbReference type="ARBA" id="ARBA00022833"/>
    </source>
</evidence>
<dbReference type="SUPFAM" id="SSF57667">
    <property type="entry name" value="beta-beta-alpha zinc fingers"/>
    <property type="match status" value="2"/>
</dbReference>
<evidence type="ECO:0000256" key="4">
    <source>
        <dbReference type="PROSITE-ProRule" id="PRU00042"/>
    </source>
</evidence>
<keyword evidence="2 4" id="KW-0863">Zinc-finger</keyword>
<feature type="domain" description="C2H2-type" evidence="6">
    <location>
        <begin position="33"/>
        <end position="58"/>
    </location>
</feature>
<evidence type="ECO:0000256" key="5">
    <source>
        <dbReference type="SAM" id="MobiDB-lite"/>
    </source>
</evidence>
<keyword evidence="8" id="KW-1185">Reference proteome</keyword>
<dbReference type="PANTHER" id="PTHR23235:SF120">
    <property type="entry name" value="KRUPPEL-LIKE FACTOR 15"/>
    <property type="match status" value="1"/>
</dbReference>
<dbReference type="GO" id="GO:0000981">
    <property type="term" value="F:DNA-binding transcription factor activity, RNA polymerase II-specific"/>
    <property type="evidence" value="ECO:0007669"/>
    <property type="project" value="TreeGrafter"/>
</dbReference>
<dbReference type="AlphaFoldDB" id="A0A1G4BEP1"/>
<dbReference type="PANTHER" id="PTHR23235">
    <property type="entry name" value="KRUEPPEL-LIKE TRANSCRIPTION FACTOR"/>
    <property type="match status" value="1"/>
</dbReference>
<accession>A0A1G4BEP1</accession>
<dbReference type="InterPro" id="IPR036236">
    <property type="entry name" value="Znf_C2H2_sf"/>
</dbReference>
<dbReference type="EMBL" id="MJBS01000032">
    <property type="protein sequence ID" value="OHE99949.1"/>
    <property type="molecule type" value="Genomic_DNA"/>
</dbReference>